<accession>A0A3M7T401</accession>
<dbReference type="AlphaFoldDB" id="A0A3M7T401"/>
<evidence type="ECO:0008006" key="3">
    <source>
        <dbReference type="Google" id="ProtNLM"/>
    </source>
</evidence>
<evidence type="ECO:0000313" key="2">
    <source>
        <dbReference type="Proteomes" id="UP000276133"/>
    </source>
</evidence>
<organism evidence="1 2">
    <name type="scientific">Brachionus plicatilis</name>
    <name type="common">Marine rotifer</name>
    <name type="synonym">Brachionus muelleri</name>
    <dbReference type="NCBI Taxonomy" id="10195"/>
    <lineage>
        <taxon>Eukaryota</taxon>
        <taxon>Metazoa</taxon>
        <taxon>Spiralia</taxon>
        <taxon>Gnathifera</taxon>
        <taxon>Rotifera</taxon>
        <taxon>Eurotatoria</taxon>
        <taxon>Monogononta</taxon>
        <taxon>Pseudotrocha</taxon>
        <taxon>Ploima</taxon>
        <taxon>Brachionidae</taxon>
        <taxon>Brachionus</taxon>
    </lineage>
</organism>
<name>A0A3M7T401_BRAPC</name>
<protein>
    <recommendedName>
        <fullName evidence="3">RNA-directed DNA polymerase from mobile element jockey-like</fullName>
    </recommendedName>
</protein>
<proteinExistence type="predicted"/>
<evidence type="ECO:0000313" key="1">
    <source>
        <dbReference type="EMBL" id="RNA42675.1"/>
    </source>
</evidence>
<sequence>MFNKYCPICFVNDFVEEKWKKVEKSFYLLNGLGCKPKMTSPDLVGFLYKQFCQSIFRYHLDTVWIGADKLSEFETRQNLLLKRALGIKKFARFRPMLEAIKVETIEQIYCKHKIFFLKQLRQSLLCNSLLVFLKGNYEHFDQKNSSYCRQINNLEKKIYIGKKKLITNICSTFDYNTKTSISIIDHVFLCANRGMVDSIKLVVQQLKIEMSQNLNFFYLFNILNDFLKCAYQKFSLIRLESDFFILIFVTND</sequence>
<reference evidence="1 2" key="1">
    <citation type="journal article" date="2018" name="Sci. Rep.">
        <title>Genomic signatures of local adaptation to the degree of environmental predictability in rotifers.</title>
        <authorList>
            <person name="Franch-Gras L."/>
            <person name="Hahn C."/>
            <person name="Garcia-Roger E.M."/>
            <person name="Carmona M.J."/>
            <person name="Serra M."/>
            <person name="Gomez A."/>
        </authorList>
    </citation>
    <scope>NUCLEOTIDE SEQUENCE [LARGE SCALE GENOMIC DNA]</scope>
    <source>
        <strain evidence="1">HYR1</strain>
    </source>
</reference>
<keyword evidence="2" id="KW-1185">Reference proteome</keyword>
<comment type="caution">
    <text evidence="1">The sequence shown here is derived from an EMBL/GenBank/DDBJ whole genome shotgun (WGS) entry which is preliminary data.</text>
</comment>
<dbReference type="Proteomes" id="UP000276133">
    <property type="component" value="Unassembled WGS sequence"/>
</dbReference>
<dbReference type="EMBL" id="REGN01000330">
    <property type="protein sequence ID" value="RNA42675.1"/>
    <property type="molecule type" value="Genomic_DNA"/>
</dbReference>
<gene>
    <name evidence="1" type="ORF">BpHYR1_023650</name>
</gene>